<dbReference type="EMBL" id="BKCP01005183">
    <property type="protein sequence ID" value="GER36452.1"/>
    <property type="molecule type" value="Genomic_DNA"/>
</dbReference>
<accession>A0A5A7PV63</accession>
<gene>
    <name evidence="1" type="ORF">STAS_12791</name>
</gene>
<comment type="caution">
    <text evidence="1">The sequence shown here is derived from an EMBL/GenBank/DDBJ whole genome shotgun (WGS) entry which is preliminary data.</text>
</comment>
<sequence length="224" mass="26543">MWKSWVDSIKYLRMGLRVHIADEKTTKIWRNPWIPTLLEFKARTCEHNANGLEWVSQLMMNDGKEWNNQLIENIFSKAKAEAILKIPLKDHNKADSLVWNLNTKGSFSVKSAYNMILKKEHTREIQPECSSGAGQQLNMWKRTWCLKIEPDVGYVRRMMKQLGMFFSPVVGLRRYGSYLLCLGKVYLLWWLWKTRNLWVFEKKWLDEVVVVRRAIMEWQDSAGS</sequence>
<dbReference type="AlphaFoldDB" id="A0A5A7PV63"/>
<keyword evidence="2" id="KW-1185">Reference proteome</keyword>
<dbReference type="Proteomes" id="UP000325081">
    <property type="component" value="Unassembled WGS sequence"/>
</dbReference>
<evidence type="ECO:0000313" key="1">
    <source>
        <dbReference type="EMBL" id="GER36452.1"/>
    </source>
</evidence>
<dbReference type="OrthoDB" id="1162524at2759"/>
<reference evidence="2" key="1">
    <citation type="journal article" date="2019" name="Curr. Biol.">
        <title>Genome Sequence of Striga asiatica Provides Insight into the Evolution of Plant Parasitism.</title>
        <authorList>
            <person name="Yoshida S."/>
            <person name="Kim S."/>
            <person name="Wafula E.K."/>
            <person name="Tanskanen J."/>
            <person name="Kim Y.M."/>
            <person name="Honaas L."/>
            <person name="Yang Z."/>
            <person name="Spallek T."/>
            <person name="Conn C.E."/>
            <person name="Ichihashi Y."/>
            <person name="Cheong K."/>
            <person name="Cui S."/>
            <person name="Der J.P."/>
            <person name="Gundlach H."/>
            <person name="Jiao Y."/>
            <person name="Hori C."/>
            <person name="Ishida J.K."/>
            <person name="Kasahara H."/>
            <person name="Kiba T."/>
            <person name="Kim M.S."/>
            <person name="Koo N."/>
            <person name="Laohavisit A."/>
            <person name="Lee Y.H."/>
            <person name="Lumba S."/>
            <person name="McCourt P."/>
            <person name="Mortimer J.C."/>
            <person name="Mutuku J.M."/>
            <person name="Nomura T."/>
            <person name="Sasaki-Sekimoto Y."/>
            <person name="Seto Y."/>
            <person name="Wang Y."/>
            <person name="Wakatake T."/>
            <person name="Sakakibara H."/>
            <person name="Demura T."/>
            <person name="Yamaguchi S."/>
            <person name="Yoneyama K."/>
            <person name="Manabe R.I."/>
            <person name="Nelson D.C."/>
            <person name="Schulman A.H."/>
            <person name="Timko M.P."/>
            <person name="dePamphilis C.W."/>
            <person name="Choi D."/>
            <person name="Shirasu K."/>
        </authorList>
    </citation>
    <scope>NUCLEOTIDE SEQUENCE [LARGE SCALE GENOMIC DNA]</scope>
    <source>
        <strain evidence="2">cv. UVA1</strain>
    </source>
</reference>
<proteinExistence type="predicted"/>
<evidence type="ECO:0000313" key="2">
    <source>
        <dbReference type="Proteomes" id="UP000325081"/>
    </source>
</evidence>
<name>A0A5A7PV63_STRAF</name>
<organism evidence="1 2">
    <name type="scientific">Striga asiatica</name>
    <name type="common">Asiatic witchweed</name>
    <name type="synonym">Buchnera asiatica</name>
    <dbReference type="NCBI Taxonomy" id="4170"/>
    <lineage>
        <taxon>Eukaryota</taxon>
        <taxon>Viridiplantae</taxon>
        <taxon>Streptophyta</taxon>
        <taxon>Embryophyta</taxon>
        <taxon>Tracheophyta</taxon>
        <taxon>Spermatophyta</taxon>
        <taxon>Magnoliopsida</taxon>
        <taxon>eudicotyledons</taxon>
        <taxon>Gunneridae</taxon>
        <taxon>Pentapetalae</taxon>
        <taxon>asterids</taxon>
        <taxon>lamiids</taxon>
        <taxon>Lamiales</taxon>
        <taxon>Orobanchaceae</taxon>
        <taxon>Buchnereae</taxon>
        <taxon>Striga</taxon>
    </lineage>
</organism>
<protein>
    <submittedName>
        <fullName evidence="1">Ribonuclease H-like superfamily protein</fullName>
    </submittedName>
</protein>